<protein>
    <submittedName>
        <fullName evidence="2">Zinc ribbon domain-containing protein</fullName>
    </submittedName>
</protein>
<dbReference type="Proteomes" id="UP000324065">
    <property type="component" value="Unassembled WGS sequence"/>
</dbReference>
<dbReference type="RefSeq" id="WP_150061961.1">
    <property type="nucleotide sequence ID" value="NZ_JACHII010000002.1"/>
</dbReference>
<reference evidence="2 3" key="1">
    <citation type="submission" date="2019-09" db="EMBL/GenBank/DDBJ databases">
        <title>Genome sequence of Roseospira marina, one of the more divergent members of the non-sulfur purple photosynthetic bacterial family, the Rhodospirillaceae.</title>
        <authorList>
            <person name="Meyer T."/>
            <person name="Kyndt J."/>
        </authorList>
    </citation>
    <scope>NUCLEOTIDE SEQUENCE [LARGE SCALE GENOMIC DNA]</scope>
    <source>
        <strain evidence="2 3">DSM 15113</strain>
    </source>
</reference>
<evidence type="ECO:0000313" key="2">
    <source>
        <dbReference type="EMBL" id="KAA5606030.1"/>
    </source>
</evidence>
<keyword evidence="3" id="KW-1185">Reference proteome</keyword>
<accession>A0A5M6ICM9</accession>
<dbReference type="OrthoDB" id="9813321at2"/>
<feature type="domain" description="Putative regulatory protein FmdB zinc ribbon" evidence="1">
    <location>
        <begin position="1"/>
        <end position="42"/>
    </location>
</feature>
<comment type="caution">
    <text evidence="2">The sequence shown here is derived from an EMBL/GenBank/DDBJ whole genome shotgun (WGS) entry which is preliminary data.</text>
</comment>
<organism evidence="2 3">
    <name type="scientific">Roseospira marina</name>
    <dbReference type="NCBI Taxonomy" id="140057"/>
    <lineage>
        <taxon>Bacteria</taxon>
        <taxon>Pseudomonadati</taxon>
        <taxon>Pseudomonadota</taxon>
        <taxon>Alphaproteobacteria</taxon>
        <taxon>Rhodospirillales</taxon>
        <taxon>Rhodospirillaceae</taxon>
        <taxon>Roseospira</taxon>
    </lineage>
</organism>
<dbReference type="EMBL" id="VWPJ01000006">
    <property type="protein sequence ID" value="KAA5606030.1"/>
    <property type="molecule type" value="Genomic_DNA"/>
</dbReference>
<dbReference type="Pfam" id="PF09723">
    <property type="entry name" value="Zn_ribbon_8"/>
    <property type="match status" value="1"/>
</dbReference>
<gene>
    <name evidence="2" type="ORF">F1188_08440</name>
</gene>
<proteinExistence type="predicted"/>
<dbReference type="AlphaFoldDB" id="A0A5M6ICM9"/>
<dbReference type="PANTHER" id="PTHR34404:SF3">
    <property type="entry name" value="REGULATORY PROTEIN, FMDB FAMILY"/>
    <property type="match status" value="1"/>
</dbReference>
<dbReference type="InterPro" id="IPR013429">
    <property type="entry name" value="Regulatory_FmdB_Zinc_ribbon"/>
</dbReference>
<evidence type="ECO:0000313" key="3">
    <source>
        <dbReference type="Proteomes" id="UP000324065"/>
    </source>
</evidence>
<name>A0A5M6ICM9_9PROT</name>
<evidence type="ECO:0000259" key="1">
    <source>
        <dbReference type="SMART" id="SM00834"/>
    </source>
</evidence>
<dbReference type="PANTHER" id="PTHR34404">
    <property type="entry name" value="REGULATORY PROTEIN, FMDB FAMILY"/>
    <property type="match status" value="1"/>
</dbReference>
<sequence length="79" mass="8208">MPIYAYECARCGEAFETLVSSSNTDAPACPACGAAEVKRLLSAPTIGGGVKAATQRARSAAAKEGHFSNYKKSELKGKL</sequence>
<dbReference type="NCBIfam" id="TIGR02605">
    <property type="entry name" value="CxxC_CxxC_SSSS"/>
    <property type="match status" value="1"/>
</dbReference>
<dbReference type="SMART" id="SM00834">
    <property type="entry name" value="CxxC_CXXC_SSSS"/>
    <property type="match status" value="1"/>
</dbReference>